<name>A0A9Q3VZ51_9ACTN</name>
<dbReference type="Gene3D" id="3.10.450.50">
    <property type="match status" value="1"/>
</dbReference>
<reference evidence="1" key="1">
    <citation type="submission" date="2021-12" db="EMBL/GenBank/DDBJ databases">
        <authorList>
            <person name="Lee J.-H."/>
            <person name="Kim S.-B."/>
        </authorList>
    </citation>
    <scope>NUCLEOTIDE SEQUENCE</scope>
    <source>
        <strain evidence="1">NR30</strain>
    </source>
</reference>
<comment type="caution">
    <text evidence="1">The sequence shown here is derived from an EMBL/GenBank/DDBJ whole genome shotgun (WGS) entry which is preliminary data.</text>
</comment>
<gene>
    <name evidence="1" type="ORF">LJ657_46345</name>
</gene>
<proteinExistence type="predicted"/>
<protein>
    <recommendedName>
        <fullName evidence="3">SnoaL-like domain-containing protein</fullName>
    </recommendedName>
</protein>
<organism evidence="1 2">
    <name type="scientific">Streptomyces guryensis</name>
    <dbReference type="NCBI Taxonomy" id="2886947"/>
    <lineage>
        <taxon>Bacteria</taxon>
        <taxon>Bacillati</taxon>
        <taxon>Actinomycetota</taxon>
        <taxon>Actinomycetes</taxon>
        <taxon>Kitasatosporales</taxon>
        <taxon>Streptomycetaceae</taxon>
        <taxon>Streptomyces</taxon>
    </lineage>
</organism>
<dbReference type="RefSeq" id="WP_232655756.1">
    <property type="nucleotide sequence ID" value="NZ_JAJSBI010000048.1"/>
</dbReference>
<evidence type="ECO:0008006" key="3">
    <source>
        <dbReference type="Google" id="ProtNLM"/>
    </source>
</evidence>
<keyword evidence="2" id="KW-1185">Reference proteome</keyword>
<accession>A0A9Q3VZ51</accession>
<evidence type="ECO:0000313" key="2">
    <source>
        <dbReference type="Proteomes" id="UP001108029"/>
    </source>
</evidence>
<dbReference type="EMBL" id="JAJSBI010000048">
    <property type="protein sequence ID" value="MCD9880837.1"/>
    <property type="molecule type" value="Genomic_DNA"/>
</dbReference>
<dbReference type="SUPFAM" id="SSF54427">
    <property type="entry name" value="NTF2-like"/>
    <property type="match status" value="1"/>
</dbReference>
<dbReference type="AlphaFoldDB" id="A0A9Q3VZ51"/>
<dbReference type="Proteomes" id="UP001108029">
    <property type="component" value="Unassembled WGS sequence"/>
</dbReference>
<evidence type="ECO:0000313" key="1">
    <source>
        <dbReference type="EMBL" id="MCD9880837.1"/>
    </source>
</evidence>
<sequence>MTTITGVGLYGEVTRRAVLVAWRFTGTLAGTAQRVEFHGDDRLELGEDGLIHAYRCLYDQRFVLRQIKGAAAGS</sequence>
<dbReference type="InterPro" id="IPR032710">
    <property type="entry name" value="NTF2-like_dom_sf"/>
</dbReference>